<evidence type="ECO:0000256" key="2">
    <source>
        <dbReference type="ARBA" id="ARBA00022679"/>
    </source>
</evidence>
<evidence type="ECO:0000313" key="8">
    <source>
        <dbReference type="EMBL" id="QGW30098.1"/>
    </source>
</evidence>
<accession>A0A6I6GR25</accession>
<comment type="pathway">
    <text evidence="1 6">Purine metabolism; IMP biosynthesis via de novo pathway; N(2)-formyl-N(1)-(5-phospho-D-ribosyl)glycinamide from N(1)-(5-phospho-D-ribosyl)glycinamide (10-formyl THF route): step 1/1.</text>
</comment>
<feature type="binding site" evidence="6">
    <location>
        <position position="77"/>
    </location>
    <ligand>
        <name>(6R)-10-formyltetrahydrofolate</name>
        <dbReference type="ChEBI" id="CHEBI:195366"/>
    </ligand>
</feature>
<dbReference type="InterPro" id="IPR001555">
    <property type="entry name" value="GART_AS"/>
</dbReference>
<dbReference type="GO" id="GO:0004644">
    <property type="term" value="F:phosphoribosylglycinamide formyltransferase activity"/>
    <property type="evidence" value="ECO:0007669"/>
    <property type="project" value="UniProtKB-UniRule"/>
</dbReference>
<sequence length="208" mass="22252">MGSKLGLGSAPAASSESDAHIHLAIFASGTGSNARKIMEHFKGHPRIKISMLVSNKPGAGALHHAADFGVSTLIISREQFLKGDAYVPELQAAGIDYIVLAGFLWKIPPTLIAAYPNHIVNIHPALLPKYGGKGMYGHFVHEAVIAAGETESGITIHLVDEQYDHGAHLFQAKCPVLPGDTPDDLAARIHQLEHQYFAGVIEDWVAGK</sequence>
<dbReference type="Gene3D" id="3.40.50.170">
    <property type="entry name" value="Formyl transferase, N-terminal domain"/>
    <property type="match status" value="1"/>
</dbReference>
<feature type="site" description="Raises pKa of active site His" evidence="6">
    <location>
        <position position="164"/>
    </location>
</feature>
<dbReference type="GO" id="GO:0006189">
    <property type="term" value="P:'de novo' IMP biosynthetic process"/>
    <property type="evidence" value="ECO:0007669"/>
    <property type="project" value="UniProtKB-UniRule"/>
</dbReference>
<keyword evidence="3 6" id="KW-0658">Purine biosynthesis</keyword>
<dbReference type="Proteomes" id="UP000426027">
    <property type="component" value="Chromosome"/>
</dbReference>
<evidence type="ECO:0000256" key="5">
    <source>
        <dbReference type="ARBA" id="ARBA00047664"/>
    </source>
</evidence>
<feature type="domain" description="Formyl transferase N-terminal" evidence="7">
    <location>
        <begin position="23"/>
        <end position="200"/>
    </location>
</feature>
<dbReference type="InterPro" id="IPR002376">
    <property type="entry name" value="Formyl_transf_N"/>
</dbReference>
<protein>
    <recommendedName>
        <fullName evidence="6">Phosphoribosylglycinamide formyltransferase</fullName>
        <ecNumber evidence="6">2.1.2.2</ecNumber>
    </recommendedName>
    <alternativeName>
        <fullName evidence="6">5'-phosphoribosylglycinamide transformylase</fullName>
    </alternativeName>
    <alternativeName>
        <fullName evidence="6">GAR transformylase</fullName>
        <shortName evidence="6">GART</shortName>
    </alternativeName>
</protein>
<evidence type="ECO:0000259" key="7">
    <source>
        <dbReference type="Pfam" id="PF00551"/>
    </source>
</evidence>
<dbReference type="Pfam" id="PF00551">
    <property type="entry name" value="Formyl_trans_N"/>
    <property type="match status" value="1"/>
</dbReference>
<dbReference type="SUPFAM" id="SSF53328">
    <property type="entry name" value="Formyltransferase"/>
    <property type="match status" value="1"/>
</dbReference>
<keyword evidence="9" id="KW-1185">Reference proteome</keyword>
<dbReference type="PROSITE" id="PS00373">
    <property type="entry name" value="GART"/>
    <property type="match status" value="1"/>
</dbReference>
<dbReference type="CDD" id="cd08645">
    <property type="entry name" value="FMT_core_GART"/>
    <property type="match status" value="1"/>
</dbReference>
<comment type="function">
    <text evidence="6">Catalyzes the transfer of a formyl group from 10-formyltetrahydrofolate to 5-phospho-ribosyl-glycinamide (GAR), producing 5-phospho-ribosyl-N-formylglycinamide (FGAR) and tetrahydrofolate.</text>
</comment>
<evidence type="ECO:0000313" key="9">
    <source>
        <dbReference type="Proteomes" id="UP000426027"/>
    </source>
</evidence>
<comment type="caution">
    <text evidence="6">Lacks conserved residue(s) required for the propagation of feature annotation.</text>
</comment>
<dbReference type="HAMAP" id="MF_01930">
    <property type="entry name" value="PurN"/>
    <property type="match status" value="1"/>
</dbReference>
<keyword evidence="2 6" id="KW-0808">Transferase</keyword>
<dbReference type="InterPro" id="IPR004607">
    <property type="entry name" value="GART"/>
</dbReference>
<dbReference type="PANTHER" id="PTHR43369:SF2">
    <property type="entry name" value="PHOSPHORIBOSYLGLYCINAMIDE FORMYLTRANSFERASE"/>
    <property type="match status" value="1"/>
</dbReference>
<dbReference type="GO" id="GO:0005829">
    <property type="term" value="C:cytosol"/>
    <property type="evidence" value="ECO:0007669"/>
    <property type="project" value="TreeGrafter"/>
</dbReference>
<evidence type="ECO:0000256" key="3">
    <source>
        <dbReference type="ARBA" id="ARBA00022755"/>
    </source>
</evidence>
<proteinExistence type="inferred from homology"/>
<organism evidence="8 9">
    <name type="scientific">Phnomibacter ginsenosidimutans</name>
    <dbReference type="NCBI Taxonomy" id="2676868"/>
    <lineage>
        <taxon>Bacteria</taxon>
        <taxon>Pseudomonadati</taxon>
        <taxon>Bacteroidota</taxon>
        <taxon>Chitinophagia</taxon>
        <taxon>Chitinophagales</taxon>
        <taxon>Chitinophagaceae</taxon>
        <taxon>Phnomibacter</taxon>
    </lineage>
</organism>
<dbReference type="KEGG" id="fls:GLV81_16095"/>
<dbReference type="AlphaFoldDB" id="A0A6I6GR25"/>
<dbReference type="EMBL" id="CP046566">
    <property type="protein sequence ID" value="QGW30098.1"/>
    <property type="molecule type" value="Genomic_DNA"/>
</dbReference>
<dbReference type="PANTHER" id="PTHR43369">
    <property type="entry name" value="PHOSPHORIBOSYLGLYCINAMIDE FORMYLTRANSFERASE"/>
    <property type="match status" value="1"/>
</dbReference>
<name>A0A6I6GR25_9BACT</name>
<feature type="binding site" evidence="6">
    <location>
        <position position="121"/>
    </location>
    <ligand>
        <name>(6R)-10-formyltetrahydrofolate</name>
        <dbReference type="ChEBI" id="CHEBI:195366"/>
    </ligand>
</feature>
<comment type="catalytic activity">
    <reaction evidence="5 6">
        <text>N(1)-(5-phospho-beta-D-ribosyl)glycinamide + (6R)-10-formyltetrahydrofolate = N(2)-formyl-N(1)-(5-phospho-beta-D-ribosyl)glycinamide + (6S)-5,6,7,8-tetrahydrofolate + H(+)</text>
        <dbReference type="Rhea" id="RHEA:15053"/>
        <dbReference type="ChEBI" id="CHEBI:15378"/>
        <dbReference type="ChEBI" id="CHEBI:57453"/>
        <dbReference type="ChEBI" id="CHEBI:143788"/>
        <dbReference type="ChEBI" id="CHEBI:147286"/>
        <dbReference type="ChEBI" id="CHEBI:195366"/>
        <dbReference type="EC" id="2.1.2.2"/>
    </reaction>
</comment>
<dbReference type="EC" id="2.1.2.2" evidence="6"/>
<evidence type="ECO:0000256" key="4">
    <source>
        <dbReference type="ARBA" id="ARBA00038440"/>
    </source>
</evidence>
<reference evidence="8 9" key="1">
    <citation type="submission" date="2019-11" db="EMBL/GenBank/DDBJ databases">
        <authorList>
            <person name="Im W.T."/>
        </authorList>
    </citation>
    <scope>NUCLEOTIDE SEQUENCE [LARGE SCALE GENOMIC DNA]</scope>
    <source>
        <strain evidence="8 9">SB-02</strain>
    </source>
</reference>
<gene>
    <name evidence="6" type="primary">purN</name>
    <name evidence="8" type="ORF">GLV81_16095</name>
</gene>
<evidence type="ECO:0000256" key="1">
    <source>
        <dbReference type="ARBA" id="ARBA00005054"/>
    </source>
</evidence>
<evidence type="ECO:0000256" key="6">
    <source>
        <dbReference type="HAMAP-Rule" id="MF_01930"/>
    </source>
</evidence>
<feature type="active site" description="Proton donor" evidence="6">
    <location>
        <position position="123"/>
    </location>
</feature>
<dbReference type="InterPro" id="IPR036477">
    <property type="entry name" value="Formyl_transf_N_sf"/>
</dbReference>
<comment type="similarity">
    <text evidence="4 6">Belongs to the GART family.</text>
</comment>
<dbReference type="UniPathway" id="UPA00074">
    <property type="reaction ID" value="UER00126"/>
</dbReference>
<feature type="binding site" evidence="6">
    <location>
        <begin position="31"/>
        <end position="33"/>
    </location>
    <ligand>
        <name>N(1)-(5-phospho-beta-D-ribosyl)glycinamide</name>
        <dbReference type="ChEBI" id="CHEBI:143788"/>
    </ligand>
</feature>